<organism evidence="2 3">
    <name type="scientific">Paraclostridium sordellii</name>
    <name type="common">Clostridium sordellii</name>
    <dbReference type="NCBI Taxonomy" id="1505"/>
    <lineage>
        <taxon>Bacteria</taxon>
        <taxon>Bacillati</taxon>
        <taxon>Bacillota</taxon>
        <taxon>Clostridia</taxon>
        <taxon>Peptostreptococcales</taxon>
        <taxon>Peptostreptococcaceae</taxon>
        <taxon>Paraclostridium</taxon>
    </lineage>
</organism>
<dbReference type="Proteomes" id="UP000049685">
    <property type="component" value="Unassembled WGS sequence"/>
</dbReference>
<name>A0A9P1KZV5_PARSO</name>
<keyword evidence="1" id="KW-0812">Transmembrane</keyword>
<dbReference type="EMBL" id="CDNY01000003">
    <property type="protein sequence ID" value="CEO32618.1"/>
    <property type="molecule type" value="Genomic_DNA"/>
</dbReference>
<gene>
    <name evidence="2" type="ORF">UMC4404_05981</name>
</gene>
<sequence>MMSISVKRCFFSILLICAIVISFVTKSHKGFQISNAIICTPLILIFLLRLILPEVKIFDNISKEYSLLSYIEKVGALANLLLIEVWIIAQIYCLI</sequence>
<protein>
    <submittedName>
        <fullName evidence="2">Uncharacterized protein</fullName>
    </submittedName>
</protein>
<evidence type="ECO:0000313" key="2">
    <source>
        <dbReference type="EMBL" id="CEO32618.1"/>
    </source>
</evidence>
<accession>A0A9P1KZV5</accession>
<dbReference type="AlphaFoldDB" id="A0A9P1KZV5"/>
<keyword evidence="1" id="KW-0472">Membrane</keyword>
<dbReference type="RefSeq" id="WP_057557478.1">
    <property type="nucleotide sequence ID" value="NZ_CDNY01000003.1"/>
</dbReference>
<keyword evidence="1" id="KW-1133">Transmembrane helix</keyword>
<evidence type="ECO:0000313" key="3">
    <source>
        <dbReference type="Proteomes" id="UP000049685"/>
    </source>
</evidence>
<proteinExistence type="predicted"/>
<comment type="caution">
    <text evidence="2">The sequence shown here is derived from an EMBL/GenBank/DDBJ whole genome shotgun (WGS) entry which is preliminary data.</text>
</comment>
<feature type="transmembrane region" description="Helical" evidence="1">
    <location>
        <begin position="32"/>
        <end position="52"/>
    </location>
</feature>
<evidence type="ECO:0000256" key="1">
    <source>
        <dbReference type="SAM" id="Phobius"/>
    </source>
</evidence>
<reference evidence="3" key="1">
    <citation type="submission" date="2015-01" db="EMBL/GenBank/DDBJ databases">
        <authorList>
            <person name="Aslett A.Martin."/>
            <person name="De Silva Nishadi"/>
        </authorList>
    </citation>
    <scope>NUCLEOTIDE SEQUENCE [LARGE SCALE GENOMIC DNA]</scope>
    <source>
        <strain evidence="3">UMC4404</strain>
    </source>
</reference>
<feature type="transmembrane region" description="Helical" evidence="1">
    <location>
        <begin position="73"/>
        <end position="92"/>
    </location>
</feature>